<gene>
    <name evidence="1" type="ORF">J2X15_003357</name>
</gene>
<accession>A0ABU1ZRD3</accession>
<dbReference type="EMBL" id="JAVDXO010000009">
    <property type="protein sequence ID" value="MDR7308048.1"/>
    <property type="molecule type" value="Genomic_DNA"/>
</dbReference>
<comment type="caution">
    <text evidence="1">The sequence shown here is derived from an EMBL/GenBank/DDBJ whole genome shotgun (WGS) entry which is preliminary data.</text>
</comment>
<evidence type="ECO:0000313" key="1">
    <source>
        <dbReference type="EMBL" id="MDR7308048.1"/>
    </source>
</evidence>
<dbReference type="RefSeq" id="WP_310345246.1">
    <property type="nucleotide sequence ID" value="NZ_JAVDXO010000009.1"/>
</dbReference>
<dbReference type="Proteomes" id="UP001268089">
    <property type="component" value="Unassembled WGS sequence"/>
</dbReference>
<keyword evidence="2" id="KW-1185">Reference proteome</keyword>
<organism evidence="1 2">
    <name type="scientific">Rhodoferax saidenbachensis</name>
    <dbReference type="NCBI Taxonomy" id="1484693"/>
    <lineage>
        <taxon>Bacteria</taxon>
        <taxon>Pseudomonadati</taxon>
        <taxon>Pseudomonadota</taxon>
        <taxon>Betaproteobacteria</taxon>
        <taxon>Burkholderiales</taxon>
        <taxon>Comamonadaceae</taxon>
        <taxon>Rhodoferax</taxon>
    </lineage>
</organism>
<sequence length="47" mass="5540">MEKIWLKSYPDDVPHDIDVSPFKSLTHLLEESFRRNAKNPFSVCMDC</sequence>
<name>A0ABU1ZRD3_9BURK</name>
<protein>
    <submittedName>
        <fullName evidence="1">Uncharacterized protein</fullName>
    </submittedName>
</protein>
<proteinExistence type="predicted"/>
<evidence type="ECO:0000313" key="2">
    <source>
        <dbReference type="Proteomes" id="UP001268089"/>
    </source>
</evidence>
<reference evidence="1 2" key="1">
    <citation type="submission" date="2023-07" db="EMBL/GenBank/DDBJ databases">
        <title>Sorghum-associated microbial communities from plants grown in Nebraska, USA.</title>
        <authorList>
            <person name="Schachtman D."/>
        </authorList>
    </citation>
    <scope>NUCLEOTIDE SEQUENCE [LARGE SCALE GENOMIC DNA]</scope>
    <source>
        <strain evidence="1 2">BE308</strain>
    </source>
</reference>